<feature type="transmembrane region" description="Helical" evidence="5">
    <location>
        <begin position="188"/>
        <end position="209"/>
    </location>
</feature>
<feature type="transmembrane region" description="Helical" evidence="5">
    <location>
        <begin position="122"/>
        <end position="141"/>
    </location>
</feature>
<dbReference type="GO" id="GO:0052621">
    <property type="term" value="F:diguanylate cyclase activity"/>
    <property type="evidence" value="ECO:0007669"/>
    <property type="project" value="UniProtKB-EC"/>
</dbReference>
<dbReference type="SUPFAM" id="SSF55073">
    <property type="entry name" value="Nucleotide cyclase"/>
    <property type="match status" value="1"/>
</dbReference>
<dbReference type="FunFam" id="3.30.70.270:FF:000001">
    <property type="entry name" value="Diguanylate cyclase domain protein"/>
    <property type="match status" value="1"/>
</dbReference>
<comment type="cofactor">
    <cofactor evidence="1">
        <name>Mg(2+)</name>
        <dbReference type="ChEBI" id="CHEBI:18420"/>
    </cofactor>
</comment>
<dbReference type="InterPro" id="IPR050469">
    <property type="entry name" value="Diguanylate_Cyclase"/>
</dbReference>
<dbReference type="InterPro" id="IPR029787">
    <property type="entry name" value="Nucleotide_cyclase"/>
</dbReference>
<dbReference type="CDD" id="cd01949">
    <property type="entry name" value="GGDEF"/>
    <property type="match status" value="1"/>
</dbReference>
<dbReference type="RefSeq" id="WP_269580118.1">
    <property type="nucleotide sequence ID" value="NZ_CP114589.1"/>
</dbReference>
<feature type="transmembrane region" description="Helical" evidence="5">
    <location>
        <begin position="6"/>
        <end position="27"/>
    </location>
</feature>
<geneLocation type="plasmid" evidence="7 8">
    <name>unnamed</name>
</geneLocation>
<name>A0AA47LT82_9GAMM</name>
<proteinExistence type="predicted"/>
<sequence>MFNLHLPTLTLAYISVFWLLTIGVLLIGWQFNQHKDIKLWGLACLLISTGTSVYNIGNVTETSGLVWIGTTAAICSHILVWLGTQSFLGTSSSWRTASLAALLGVGVYTLILVNHTPLALRITWYCAFYVAMHLAVFKLIVESSERKRIGFKLYASVLLLLLILYGLRAYFAFDTPTDNTGLSQRYIAVYYLILMAEFVKFMTFIYLCFERLEYTLCQLALRDTLTQLPNRRAFMTQSAQRLLSNQPNALILADLDNFKSINDVYGHLAGDQVLVAFSQHLERITQQEGAFCARTGGEEFILLLSGKSVRRVQEIALQLKRQIEACQVTTEHGHHIQFTVSIGVGIKRQMQYVAMNQLFECADTALYEAKARGRNRVEFALTEHGDAPSSVSPTSNQSPINQETDSPSLPKRYLERQSLS</sequence>
<keyword evidence="5" id="KW-0812">Transmembrane</keyword>
<dbReference type="PANTHER" id="PTHR45138">
    <property type="entry name" value="REGULATORY COMPONENTS OF SENSORY TRANSDUCTION SYSTEM"/>
    <property type="match status" value="1"/>
</dbReference>
<organism evidence="7 8">
    <name type="scientific">Salinivibrio kushneri</name>
    <dbReference type="NCBI Taxonomy" id="1908198"/>
    <lineage>
        <taxon>Bacteria</taxon>
        <taxon>Pseudomonadati</taxon>
        <taxon>Pseudomonadota</taxon>
        <taxon>Gammaproteobacteria</taxon>
        <taxon>Vibrionales</taxon>
        <taxon>Vibrionaceae</taxon>
        <taxon>Salinivibrio</taxon>
    </lineage>
</organism>
<dbReference type="InterPro" id="IPR043128">
    <property type="entry name" value="Rev_trsase/Diguanyl_cyclase"/>
</dbReference>
<feature type="transmembrane region" description="Helical" evidence="5">
    <location>
        <begin position="63"/>
        <end position="84"/>
    </location>
</feature>
<protein>
    <recommendedName>
        <fullName evidence="2">diguanylate cyclase</fullName>
        <ecNumber evidence="2">2.7.7.65</ecNumber>
    </recommendedName>
</protein>
<dbReference type="Gene3D" id="3.30.70.270">
    <property type="match status" value="1"/>
</dbReference>
<evidence type="ECO:0000313" key="8">
    <source>
        <dbReference type="Proteomes" id="UP001164748"/>
    </source>
</evidence>
<keyword evidence="5" id="KW-1133">Transmembrane helix</keyword>
<dbReference type="InterPro" id="IPR000160">
    <property type="entry name" value="GGDEF_dom"/>
</dbReference>
<dbReference type="NCBIfam" id="TIGR00254">
    <property type="entry name" value="GGDEF"/>
    <property type="match status" value="1"/>
</dbReference>
<comment type="catalytic activity">
    <reaction evidence="3">
        <text>2 GTP = 3',3'-c-di-GMP + 2 diphosphate</text>
        <dbReference type="Rhea" id="RHEA:24898"/>
        <dbReference type="ChEBI" id="CHEBI:33019"/>
        <dbReference type="ChEBI" id="CHEBI:37565"/>
        <dbReference type="ChEBI" id="CHEBI:58805"/>
        <dbReference type="EC" id="2.7.7.65"/>
    </reaction>
</comment>
<evidence type="ECO:0000313" key="7">
    <source>
        <dbReference type="EMBL" id="WBA10067.1"/>
    </source>
</evidence>
<dbReference type="Proteomes" id="UP001164748">
    <property type="component" value="Plasmid unnamed"/>
</dbReference>
<dbReference type="EC" id="2.7.7.65" evidence="2"/>
<keyword evidence="7" id="KW-0614">Plasmid</keyword>
<dbReference type="PROSITE" id="PS50887">
    <property type="entry name" value="GGDEF"/>
    <property type="match status" value="1"/>
</dbReference>
<dbReference type="Pfam" id="PF00990">
    <property type="entry name" value="GGDEF"/>
    <property type="match status" value="1"/>
</dbReference>
<evidence type="ECO:0000259" key="6">
    <source>
        <dbReference type="PROSITE" id="PS50887"/>
    </source>
</evidence>
<evidence type="ECO:0000256" key="5">
    <source>
        <dbReference type="SAM" id="Phobius"/>
    </source>
</evidence>
<dbReference type="AlphaFoldDB" id="A0AA47LT82"/>
<gene>
    <name evidence="7" type="ORF">N8M53_14760</name>
</gene>
<dbReference type="SMART" id="SM00267">
    <property type="entry name" value="GGDEF"/>
    <property type="match status" value="1"/>
</dbReference>
<reference evidence="7" key="1">
    <citation type="submission" date="2022-09" db="EMBL/GenBank/DDBJ databases">
        <authorList>
            <person name="Li Z.-J."/>
        </authorList>
    </citation>
    <scope>NUCLEOTIDE SEQUENCE</scope>
    <source>
        <strain evidence="7">TGB11</strain>
        <plasmid evidence="7">unnamed</plasmid>
    </source>
</reference>
<evidence type="ECO:0000256" key="2">
    <source>
        <dbReference type="ARBA" id="ARBA00012528"/>
    </source>
</evidence>
<feature type="transmembrane region" description="Helical" evidence="5">
    <location>
        <begin position="96"/>
        <end position="116"/>
    </location>
</feature>
<keyword evidence="5" id="KW-0472">Membrane</keyword>
<feature type="region of interest" description="Disordered" evidence="4">
    <location>
        <begin position="382"/>
        <end position="420"/>
    </location>
</feature>
<feature type="transmembrane region" description="Helical" evidence="5">
    <location>
        <begin position="153"/>
        <end position="173"/>
    </location>
</feature>
<feature type="domain" description="GGDEF" evidence="6">
    <location>
        <begin position="246"/>
        <end position="382"/>
    </location>
</feature>
<accession>A0AA47LT82</accession>
<evidence type="ECO:0000256" key="4">
    <source>
        <dbReference type="SAM" id="MobiDB-lite"/>
    </source>
</evidence>
<feature type="compositionally biased region" description="Polar residues" evidence="4">
    <location>
        <begin position="389"/>
        <end position="407"/>
    </location>
</feature>
<evidence type="ECO:0000256" key="3">
    <source>
        <dbReference type="ARBA" id="ARBA00034247"/>
    </source>
</evidence>
<evidence type="ECO:0000256" key="1">
    <source>
        <dbReference type="ARBA" id="ARBA00001946"/>
    </source>
</evidence>
<feature type="transmembrane region" description="Helical" evidence="5">
    <location>
        <begin position="39"/>
        <end position="57"/>
    </location>
</feature>
<dbReference type="EMBL" id="CP114589">
    <property type="protein sequence ID" value="WBA10067.1"/>
    <property type="molecule type" value="Genomic_DNA"/>
</dbReference>
<dbReference type="PANTHER" id="PTHR45138:SF9">
    <property type="entry name" value="DIGUANYLATE CYCLASE DGCM-RELATED"/>
    <property type="match status" value="1"/>
</dbReference>